<evidence type="ECO:0000313" key="2">
    <source>
        <dbReference type="EMBL" id="KAA8910614.1"/>
    </source>
</evidence>
<sequence>MDGIDEVEFVLFFTFSFFSFSDGEEDFMGCFFVTLMQLFFFLPTLYLCTYLYIYYLLSSPYVLLFLPIFHFSPRFADTCTHIYFISVVVTMVVVVVVFVFRSY</sequence>
<keyword evidence="1" id="KW-0812">Transmembrane</keyword>
<protein>
    <submittedName>
        <fullName evidence="2">Uncharacterized protein</fullName>
    </submittedName>
</protein>
<comment type="caution">
    <text evidence="2">The sequence shown here is derived from an EMBL/GenBank/DDBJ whole genome shotgun (WGS) entry which is preliminary data.</text>
</comment>
<reference evidence="2 3" key="1">
    <citation type="submission" date="2019-09" db="EMBL/GenBank/DDBJ databases">
        <title>Draft genome of the ectomycorrhizal ascomycete Sphaerosporella brunnea.</title>
        <authorList>
            <consortium name="DOE Joint Genome Institute"/>
            <person name="Benucci G.M."/>
            <person name="Marozzi G."/>
            <person name="Antonielli L."/>
            <person name="Sanchez S."/>
            <person name="Marco P."/>
            <person name="Wang X."/>
            <person name="Falini L.B."/>
            <person name="Barry K."/>
            <person name="Haridas S."/>
            <person name="Lipzen A."/>
            <person name="Labutti K."/>
            <person name="Grigoriev I.V."/>
            <person name="Murat C."/>
            <person name="Martin F."/>
            <person name="Albertini E."/>
            <person name="Donnini D."/>
            <person name="Bonito G."/>
        </authorList>
    </citation>
    <scope>NUCLEOTIDE SEQUENCE [LARGE SCALE GENOMIC DNA]</scope>
    <source>
        <strain evidence="2 3">Sb_GMNB300</strain>
    </source>
</reference>
<evidence type="ECO:0000313" key="3">
    <source>
        <dbReference type="Proteomes" id="UP000326924"/>
    </source>
</evidence>
<feature type="transmembrane region" description="Helical" evidence="1">
    <location>
        <begin position="52"/>
        <end position="69"/>
    </location>
</feature>
<organism evidence="2 3">
    <name type="scientific">Sphaerosporella brunnea</name>
    <dbReference type="NCBI Taxonomy" id="1250544"/>
    <lineage>
        <taxon>Eukaryota</taxon>
        <taxon>Fungi</taxon>
        <taxon>Dikarya</taxon>
        <taxon>Ascomycota</taxon>
        <taxon>Pezizomycotina</taxon>
        <taxon>Pezizomycetes</taxon>
        <taxon>Pezizales</taxon>
        <taxon>Pyronemataceae</taxon>
        <taxon>Sphaerosporella</taxon>
    </lineage>
</organism>
<feature type="transmembrane region" description="Helical" evidence="1">
    <location>
        <begin position="27"/>
        <end position="46"/>
    </location>
</feature>
<evidence type="ECO:0000256" key="1">
    <source>
        <dbReference type="SAM" id="Phobius"/>
    </source>
</evidence>
<keyword evidence="1" id="KW-1133">Transmembrane helix</keyword>
<dbReference type="EMBL" id="VXIS01000044">
    <property type="protein sequence ID" value="KAA8910614.1"/>
    <property type="molecule type" value="Genomic_DNA"/>
</dbReference>
<dbReference type="InParanoid" id="A0A5J5F4A6"/>
<name>A0A5J5F4A6_9PEZI</name>
<proteinExistence type="predicted"/>
<dbReference type="Proteomes" id="UP000326924">
    <property type="component" value="Unassembled WGS sequence"/>
</dbReference>
<accession>A0A5J5F4A6</accession>
<keyword evidence="3" id="KW-1185">Reference proteome</keyword>
<gene>
    <name evidence="2" type="ORF">FN846DRAFT_526119</name>
</gene>
<feature type="transmembrane region" description="Helical" evidence="1">
    <location>
        <begin position="81"/>
        <end position="100"/>
    </location>
</feature>
<keyword evidence="1" id="KW-0472">Membrane</keyword>
<dbReference type="AlphaFoldDB" id="A0A5J5F4A6"/>